<feature type="region of interest" description="Disordered" evidence="1">
    <location>
        <begin position="132"/>
        <end position="168"/>
    </location>
</feature>
<evidence type="ECO:0000313" key="4">
    <source>
        <dbReference type="Proteomes" id="UP000196005"/>
    </source>
</evidence>
<evidence type="ECO:0000256" key="1">
    <source>
        <dbReference type="SAM" id="MobiDB-lite"/>
    </source>
</evidence>
<keyword evidence="4" id="KW-1185">Reference proteome</keyword>
<dbReference type="EMBL" id="CP021416">
    <property type="protein sequence ID" value="ARU49026.1"/>
    <property type="molecule type" value="Genomic_DNA"/>
</dbReference>
<reference evidence="4" key="1">
    <citation type="submission" date="2017-05" db="EMBL/GenBank/DDBJ databases">
        <title>Dechlorination kinetics govern the competition between two new strains of the genus Sulfurospirillum.</title>
        <authorList>
            <person name="Buttet G.F."/>
            <person name="Murray A.M."/>
            <person name="Goris T."/>
            <person name="Burion M."/>
            <person name="Lin B."/>
            <person name="Rolle M."/>
            <person name="Maillard J."/>
        </authorList>
    </citation>
    <scope>NUCLEOTIDE SEQUENCE [LARGE SCALE GENOMIC DNA]</scope>
    <source>
        <strain evidence="4">SL2-1</strain>
    </source>
</reference>
<accession>A0A1Y0HN75</accession>
<dbReference type="RefSeq" id="WP_087438839.1">
    <property type="nucleotide sequence ID" value="NZ_CP021416.1"/>
</dbReference>
<feature type="chain" id="PRO_5010994134" description="Flagellar protein FliL" evidence="2">
    <location>
        <begin position="18"/>
        <end position="168"/>
    </location>
</feature>
<name>A0A1Y0HN75_9BACT</name>
<dbReference type="AlphaFoldDB" id="A0A1Y0HN75"/>
<gene>
    <name evidence="3" type="ORF">Sdiek1_1867</name>
</gene>
<keyword evidence="2" id="KW-0732">Signal</keyword>
<proteinExistence type="predicted"/>
<feature type="signal peptide" evidence="2">
    <location>
        <begin position="1"/>
        <end position="17"/>
    </location>
</feature>
<protein>
    <recommendedName>
        <fullName evidence="5">Flagellar protein FliL</fullName>
    </recommendedName>
</protein>
<evidence type="ECO:0008006" key="5">
    <source>
        <dbReference type="Google" id="ProtNLM"/>
    </source>
</evidence>
<dbReference type="Proteomes" id="UP000196005">
    <property type="component" value="Chromosome"/>
</dbReference>
<sequence length="168" mass="18937">MKRLLTAILLLHVSLFAETLVLEHFKTNVFAKVDKKPVEVTIGLVFEGNDVKKNEHKVVDTLNIVIGSYFAEDLVTSRGKELLKSTLIAYAKKTHNLVIDSVYIQELTVKSNPTTQEIVDAIKKEGVFQQQQQQNSAPKQQYQSQPQLNLAPPLPKRSLIPEEKAVNF</sequence>
<evidence type="ECO:0000256" key="2">
    <source>
        <dbReference type="SAM" id="SignalP"/>
    </source>
</evidence>
<feature type="compositionally biased region" description="Basic and acidic residues" evidence="1">
    <location>
        <begin position="159"/>
        <end position="168"/>
    </location>
</feature>
<dbReference type="KEGG" id="suls:Sdiek1_1867"/>
<feature type="compositionally biased region" description="Low complexity" evidence="1">
    <location>
        <begin position="132"/>
        <end position="145"/>
    </location>
</feature>
<dbReference type="OrthoDB" id="5339555at2"/>
<organism evidence="3 4">
    <name type="scientific">Sulfurospirillum diekertiae</name>
    <dbReference type="NCBI Taxonomy" id="1854492"/>
    <lineage>
        <taxon>Bacteria</taxon>
        <taxon>Pseudomonadati</taxon>
        <taxon>Campylobacterota</taxon>
        <taxon>Epsilonproteobacteria</taxon>
        <taxon>Campylobacterales</taxon>
        <taxon>Sulfurospirillaceae</taxon>
        <taxon>Sulfurospirillum</taxon>
    </lineage>
</organism>
<evidence type="ECO:0000313" key="3">
    <source>
        <dbReference type="EMBL" id="ARU49026.1"/>
    </source>
</evidence>